<proteinExistence type="predicted"/>
<protein>
    <submittedName>
        <fullName evidence="1">Uncharacterized protein</fullName>
    </submittedName>
</protein>
<gene>
    <name evidence="1" type="ORF">NHP164001_03100</name>
</gene>
<reference evidence="1 2" key="1">
    <citation type="submission" date="2024-06" db="EMBL/GenBank/DDBJ databases">
        <title>Draft genome sequence of Helicobacter trogontum NHP16-4001.</title>
        <authorList>
            <person name="Rimbara E."/>
            <person name="Suzuki M."/>
        </authorList>
    </citation>
    <scope>NUCLEOTIDE SEQUENCE [LARGE SCALE GENOMIC DNA]</scope>
    <source>
        <strain evidence="1 2">NHP16-4001</strain>
    </source>
</reference>
<name>A0ABQ0D1V1_9HELI</name>
<keyword evidence="2" id="KW-1185">Reference proteome</keyword>
<evidence type="ECO:0000313" key="1">
    <source>
        <dbReference type="EMBL" id="GAB0172297.1"/>
    </source>
</evidence>
<sequence>MNISIKPVSLGIKNHVIYINIVGYAIYQSSYYIGGMASKIYLSYKPYICVHINNKTSTGSTR</sequence>
<evidence type="ECO:0000313" key="2">
    <source>
        <dbReference type="Proteomes" id="UP001562457"/>
    </source>
</evidence>
<comment type="caution">
    <text evidence="1">The sequence shown here is derived from an EMBL/GenBank/DDBJ whole genome shotgun (WGS) entry which is preliminary data.</text>
</comment>
<accession>A0ABQ0D1V1</accession>
<dbReference type="EMBL" id="BAAFHN010000004">
    <property type="protein sequence ID" value="GAB0172297.1"/>
    <property type="molecule type" value="Genomic_DNA"/>
</dbReference>
<organism evidence="1 2">
    <name type="scientific">Helicobacter trogontum</name>
    <dbReference type="NCBI Taxonomy" id="50960"/>
    <lineage>
        <taxon>Bacteria</taxon>
        <taxon>Pseudomonadati</taxon>
        <taxon>Campylobacterota</taxon>
        <taxon>Epsilonproteobacteria</taxon>
        <taxon>Campylobacterales</taxon>
        <taxon>Helicobacteraceae</taxon>
        <taxon>Helicobacter</taxon>
    </lineage>
</organism>
<dbReference type="Proteomes" id="UP001562457">
    <property type="component" value="Unassembled WGS sequence"/>
</dbReference>